<evidence type="ECO:0000256" key="1">
    <source>
        <dbReference type="SAM" id="SignalP"/>
    </source>
</evidence>
<reference evidence="3" key="2">
    <citation type="journal article" date="2017" name="Plant Physiol. Biochem.">
        <title>Differential oxidative and antioxidative response of duckweed Lemna minor toward plant growth promoting/inhibiting bacteria.</title>
        <authorList>
            <person name="Ishizawa H."/>
            <person name="Kuroda M."/>
            <person name="Morikawa M."/>
            <person name="Ike M."/>
        </authorList>
    </citation>
    <scope>NUCLEOTIDE SEQUENCE [LARGE SCALE GENOMIC DNA]</scope>
    <source>
        <strain evidence="3">M6</strain>
    </source>
</reference>
<evidence type="ECO:0000313" key="3">
    <source>
        <dbReference type="Proteomes" id="UP000278756"/>
    </source>
</evidence>
<sequence length="140" mass="14590">MRTSVLLTGLVFTGPLLALPAAAQTSDLRALENGYGNGRRLENQPFTPTTRDANGNRLIVNGIIQYDDANSRYSQSSSNGGSLLSNNSLLTPQGTATATAIGNLLSVTVSGSHNTVILNSRQDNSGNVSAVLNGRKTTGE</sequence>
<dbReference type="OrthoDB" id="7632091at2"/>
<feature type="signal peptide" evidence="1">
    <location>
        <begin position="1"/>
        <end position="18"/>
    </location>
</feature>
<organism evidence="2 3">
    <name type="scientific">Asticcacaulis excentricus</name>
    <dbReference type="NCBI Taxonomy" id="78587"/>
    <lineage>
        <taxon>Bacteria</taxon>
        <taxon>Pseudomonadati</taxon>
        <taxon>Pseudomonadota</taxon>
        <taxon>Alphaproteobacteria</taxon>
        <taxon>Caulobacterales</taxon>
        <taxon>Caulobacteraceae</taxon>
        <taxon>Asticcacaulis</taxon>
    </lineage>
</organism>
<accession>A0A3G9G2Z2</accession>
<keyword evidence="1" id="KW-0732">Signal</keyword>
<dbReference type="AlphaFoldDB" id="A0A3G9G2Z2"/>
<dbReference type="InterPro" id="IPR049851">
    <property type="entry name" value="Holdfast_HfaA"/>
</dbReference>
<feature type="chain" id="PRO_5018222058" evidence="1">
    <location>
        <begin position="19"/>
        <end position="140"/>
    </location>
</feature>
<proteinExistence type="predicted"/>
<dbReference type="RefSeq" id="WP_126420354.1">
    <property type="nucleotide sequence ID" value="NZ_AP018827.1"/>
</dbReference>
<dbReference type="EMBL" id="AP018827">
    <property type="protein sequence ID" value="BBF80121.1"/>
    <property type="molecule type" value="Genomic_DNA"/>
</dbReference>
<evidence type="ECO:0000313" key="2">
    <source>
        <dbReference type="EMBL" id="BBF80121.1"/>
    </source>
</evidence>
<dbReference type="Proteomes" id="UP000278756">
    <property type="component" value="Chromosome 1"/>
</dbReference>
<gene>
    <name evidence="2" type="ORF">EM6_0699</name>
</gene>
<name>A0A3G9G2Z2_9CAUL</name>
<dbReference type="NCBIfam" id="NF037934">
    <property type="entry name" value="holdfast_HfaA"/>
    <property type="match status" value="1"/>
</dbReference>
<protein>
    <submittedName>
        <fullName evidence="2">HfaA protein</fullName>
    </submittedName>
</protein>
<reference evidence="3" key="1">
    <citation type="journal article" date="2017" name="Biotechnol. Biofuels">
        <title>Evaluation of environmental bacterial communities as a factor affecting the growth of duckweed Lemna minor.</title>
        <authorList>
            <person name="Ishizawa H."/>
            <person name="Kuroda M."/>
            <person name="Morikawa M."/>
            <person name="Ike M."/>
        </authorList>
    </citation>
    <scope>NUCLEOTIDE SEQUENCE [LARGE SCALE GENOMIC DNA]</scope>
    <source>
        <strain evidence="3">M6</strain>
    </source>
</reference>